<feature type="region of interest" description="Disordered" evidence="11">
    <location>
        <begin position="369"/>
        <end position="401"/>
    </location>
</feature>
<dbReference type="InterPro" id="IPR022816">
    <property type="entry name" value="Condensin_barren_su2"/>
</dbReference>
<dbReference type="GO" id="GO:0051301">
    <property type="term" value="P:cell division"/>
    <property type="evidence" value="ECO:0007669"/>
    <property type="project" value="UniProtKB-KW"/>
</dbReference>
<dbReference type="EMBL" id="AUPL01000030">
    <property type="protein sequence ID" value="ESL12206.1"/>
    <property type="molecule type" value="Genomic_DNA"/>
</dbReference>
<evidence type="ECO:0000256" key="8">
    <source>
        <dbReference type="ARBA" id="ARBA00022776"/>
    </source>
</evidence>
<dbReference type="GO" id="GO:0007076">
    <property type="term" value="P:mitotic chromosome condensation"/>
    <property type="evidence" value="ECO:0007669"/>
    <property type="project" value="InterPro"/>
</dbReference>
<evidence type="ECO:0000256" key="9">
    <source>
        <dbReference type="ARBA" id="ARBA00023067"/>
    </source>
</evidence>
<proteinExistence type="inferred from homology"/>
<sequence length="955" mass="101945">MQGNESQQRHPLRRGDHAAAATLPVDPSFVFDEGRGTAPFSQQSTQQLTLSASRQRPRFATAQDLDDALLQAIEGKITRKNAWVSKDASNLLEGITHTVESTLDSATVTDEYSSFAKVATVVEGCSKVWTSRVDSTYQRSNQMVRRLLRNEEGDGDGSDGEGNGTDGYAAGESSAAATAERRRRAAERRTRSVRTIALDPSEINLDGKGRMTLVHTGVNAQFRAITEKFDQGNAQGLLLHNTPLGSAGNLILDVDYTRETGREYSARRSRLSGGSRHAQQEMEGETLMLAAAEEFDVGLDTPLELPSLPSVFSTAASARHSPQSGDRKEGGGAMSGNRLSGGSSRVNAEEEVWRPSMMLPSLLLLTRTAPPEAKEPGGGGYATTAGELQGQQQQQPPEYNHDGDDGAWGGGVDYGDAFDDDDDSNNNAGAGLDVTNGNDANTEALRERVAAEARHLVSGITELNAIDGCLFGESRLALEAEDPTSWFPLAEPPANVLLGGAARKNSELLRLHKEHRITQVTAHSQGGSTPANKRVKRGKTVAFNLPEELAIVSAASGSGGGGDAENSSSSSFFFLSGDGVDSSALRQSTTFGKNMTPLGKGLLLGKDPNAILAFTQSVVQRGKAQEAGLLLPEPPVPGKSIPAYLPYPIHVPTFFQPFSTSLLQWNLLRKSASSHSLALSSAAPSRRVSGVLVNNNWDAKRSGDTQSQFGHDDDDDDDDGSGSGTVGAMPVEFFHGGAEADDEFMGAGGFDDYDEDGGVAYGDAEDPLRQVEAQILSTFERPELARTNVTTTVLSDGRRSGASALADVDLLALVRVLQPPQTALPSQVDVVRLRQEMWAALENAMRRSPAVQVQHHDGEERRKLAGHKRRRVDNTAEDGAEEPSGEELPRFSEVVLPILPRVSTISATGTLSPAFFFFSILFLANEHGVMLESVPGLDDLVVRGVSRPATPAAAE</sequence>
<evidence type="ECO:0000256" key="7">
    <source>
        <dbReference type="ARBA" id="ARBA00022618"/>
    </source>
</evidence>
<evidence type="ECO:0000256" key="3">
    <source>
        <dbReference type="ARBA" id="ARBA00009471"/>
    </source>
</evidence>
<evidence type="ECO:0000256" key="11">
    <source>
        <dbReference type="SAM" id="MobiDB-lite"/>
    </source>
</evidence>
<evidence type="ECO:0000313" key="13">
    <source>
        <dbReference type="Proteomes" id="UP000031737"/>
    </source>
</evidence>
<feature type="compositionally biased region" description="Polar residues" evidence="11">
    <location>
        <begin position="314"/>
        <end position="324"/>
    </location>
</feature>
<reference evidence="12 13" key="1">
    <citation type="submission" date="2013-07" db="EMBL/GenBank/DDBJ databases">
        <authorList>
            <person name="Stoco P.H."/>
            <person name="Wagner G."/>
            <person name="Gerber A."/>
            <person name="Zaha A."/>
            <person name="Thompson C."/>
            <person name="Bartholomeu D.C."/>
            <person name="Luckemeyer D.D."/>
            <person name="Bahia D."/>
            <person name="Loreto E."/>
            <person name="Prestes E.B."/>
            <person name="Lima F.M."/>
            <person name="Rodrigues-Luiz G."/>
            <person name="Vallejo G.A."/>
            <person name="Filho J.F."/>
            <person name="Monteiro K.M."/>
            <person name="Tyler K.M."/>
            <person name="de Almeida L.G."/>
            <person name="Ortiz M.F."/>
            <person name="Siervo M.A."/>
            <person name="de Moraes M.H."/>
            <person name="Cunha O.L."/>
            <person name="Mendonca-Neto R."/>
            <person name="Silva R."/>
            <person name="Teixeira S.M."/>
            <person name="Murta S.M."/>
            <person name="Sincero T.C."/>
            <person name="Mendes T.A."/>
            <person name="Urmenyi T.P."/>
            <person name="Silva V.G."/>
            <person name="da Rocha W.D."/>
            <person name="Andersson B."/>
            <person name="Romanha A.J."/>
            <person name="Steindel M."/>
            <person name="de Vasconcelos A.T."/>
            <person name="Grisard E.C."/>
        </authorList>
    </citation>
    <scope>NUCLEOTIDE SEQUENCE [LARGE SCALE GENOMIC DNA]</scope>
    <source>
        <strain evidence="12 13">SC58</strain>
    </source>
</reference>
<evidence type="ECO:0000256" key="2">
    <source>
        <dbReference type="ARBA" id="ARBA00004496"/>
    </source>
</evidence>
<keyword evidence="8" id="KW-0498">Mitosis</keyword>
<feature type="compositionally biased region" description="Polar residues" evidence="11">
    <location>
        <begin position="337"/>
        <end position="346"/>
    </location>
</feature>
<dbReference type="AlphaFoldDB" id="A0A061JDF8"/>
<feature type="compositionally biased region" description="Acidic residues" evidence="11">
    <location>
        <begin position="875"/>
        <end position="885"/>
    </location>
</feature>
<feature type="region of interest" description="Disordered" evidence="11">
    <location>
        <begin position="150"/>
        <end position="191"/>
    </location>
</feature>
<keyword evidence="9" id="KW-0226">DNA condensation</keyword>
<gene>
    <name evidence="12" type="ORF">TRSC58_00030</name>
</gene>
<comment type="caution">
    <text evidence="12">The sequence shown here is derived from an EMBL/GenBank/DDBJ whole genome shotgun (WGS) entry which is preliminary data.</text>
</comment>
<feature type="region of interest" description="Disordered" evidence="11">
    <location>
        <begin position="314"/>
        <end position="348"/>
    </location>
</feature>
<feature type="region of interest" description="Disordered" evidence="11">
    <location>
        <begin position="1"/>
        <end position="45"/>
    </location>
</feature>
<evidence type="ECO:0000256" key="1">
    <source>
        <dbReference type="ARBA" id="ARBA00004286"/>
    </source>
</evidence>
<feature type="region of interest" description="Disordered" evidence="11">
    <location>
        <begin position="697"/>
        <end position="730"/>
    </location>
</feature>
<organism evidence="12 13">
    <name type="scientific">Trypanosoma rangeli SC58</name>
    <dbReference type="NCBI Taxonomy" id="429131"/>
    <lineage>
        <taxon>Eukaryota</taxon>
        <taxon>Discoba</taxon>
        <taxon>Euglenozoa</taxon>
        <taxon>Kinetoplastea</taxon>
        <taxon>Metakinetoplastina</taxon>
        <taxon>Trypanosomatida</taxon>
        <taxon>Trypanosomatidae</taxon>
        <taxon>Trypanosoma</taxon>
        <taxon>Herpetosoma</taxon>
    </lineage>
</organism>
<evidence type="ECO:0000256" key="6">
    <source>
        <dbReference type="ARBA" id="ARBA00022490"/>
    </source>
</evidence>
<feature type="region of interest" description="Disordered" evidence="11">
    <location>
        <begin position="416"/>
        <end position="439"/>
    </location>
</feature>
<evidence type="ECO:0000256" key="5">
    <source>
        <dbReference type="ARBA" id="ARBA00022454"/>
    </source>
</evidence>
<comment type="similarity">
    <text evidence="3">Belongs to the CND2 (condensin subunit 2) family.</text>
</comment>
<evidence type="ECO:0000313" key="12">
    <source>
        <dbReference type="EMBL" id="ESL12206.1"/>
    </source>
</evidence>
<feature type="region of interest" description="Disordered" evidence="11">
    <location>
        <begin position="848"/>
        <end position="887"/>
    </location>
</feature>
<protein>
    <recommendedName>
        <fullName evidence="4">Condensin complex subunit 2</fullName>
    </recommendedName>
</protein>
<feature type="compositionally biased region" description="Basic and acidic residues" evidence="11">
    <location>
        <begin position="854"/>
        <end position="863"/>
    </location>
</feature>
<accession>A0A061JDF8</accession>
<dbReference type="Proteomes" id="UP000031737">
    <property type="component" value="Unassembled WGS sequence"/>
</dbReference>
<dbReference type="VEuPathDB" id="TriTrypDB:TRSC58_00030"/>
<keyword evidence="7" id="KW-0132">Cell division</keyword>
<dbReference type="PANTHER" id="PTHR13108">
    <property type="entry name" value="CONDENSIN COMPLEX SUBUNIT 2"/>
    <property type="match status" value="1"/>
</dbReference>
<dbReference type="PANTHER" id="PTHR13108:SF9">
    <property type="entry name" value="CONDENSIN COMPLEX SUBUNIT 2"/>
    <property type="match status" value="1"/>
</dbReference>
<feature type="compositionally biased region" description="Low complexity" evidence="11">
    <location>
        <begin position="166"/>
        <end position="178"/>
    </location>
</feature>
<keyword evidence="6" id="KW-0963">Cytoplasm</keyword>
<dbReference type="GO" id="GO:0000796">
    <property type="term" value="C:condensin complex"/>
    <property type="evidence" value="ECO:0007669"/>
    <property type="project" value="InterPro"/>
</dbReference>
<keyword evidence="13" id="KW-1185">Reference proteome</keyword>
<dbReference type="GO" id="GO:0003682">
    <property type="term" value="F:chromatin binding"/>
    <property type="evidence" value="ECO:0007669"/>
    <property type="project" value="TreeGrafter"/>
</dbReference>
<comment type="subcellular location">
    <subcellularLocation>
        <location evidence="1">Chromosome</location>
    </subcellularLocation>
    <subcellularLocation>
        <location evidence="2">Cytoplasm</location>
    </subcellularLocation>
</comment>
<dbReference type="Pfam" id="PF05786">
    <property type="entry name" value="Cnd2"/>
    <property type="match status" value="2"/>
</dbReference>
<name>A0A061JDF8_TRYRA</name>
<evidence type="ECO:0000256" key="10">
    <source>
        <dbReference type="ARBA" id="ARBA00023306"/>
    </source>
</evidence>
<keyword evidence="5" id="KW-0158">Chromosome</keyword>
<keyword evidence="10" id="KW-0131">Cell cycle</keyword>
<dbReference type="GO" id="GO:0005737">
    <property type="term" value="C:cytoplasm"/>
    <property type="evidence" value="ECO:0007669"/>
    <property type="project" value="UniProtKB-SubCell"/>
</dbReference>
<dbReference type="OrthoDB" id="362021at2759"/>
<evidence type="ECO:0000256" key="4">
    <source>
        <dbReference type="ARBA" id="ARBA00016065"/>
    </source>
</evidence>